<feature type="compositionally biased region" description="Low complexity" evidence="1">
    <location>
        <begin position="62"/>
        <end position="78"/>
    </location>
</feature>
<sequence>MHATEKSRHSTCSTDAGSSHSHQDTRLTHVVSTQSTIFNDPKLKESEPSLFFSTSDAAQARSPVTTSSPQTSSTPSRTLASTSAVYLNTLLVSGQRKSWKFSSGDTVEAVRNHIFLNWPESWPQPKPESAAYLRLLHLGHILDNPDITLASRGCKAGATTVVHVIIRSVPPPEPVKDEPQSPVKGVSNARTVRNARQHDEVSSGCACVIC</sequence>
<dbReference type="Pfam" id="PF13881">
    <property type="entry name" value="Rad60-SLD_2"/>
    <property type="match status" value="1"/>
</dbReference>
<dbReference type="InterPro" id="IPR029071">
    <property type="entry name" value="Ubiquitin-like_domsf"/>
</dbReference>
<organism evidence="3">
    <name type="scientific">Melanopsichium pennsylvanicum 4</name>
    <dbReference type="NCBI Taxonomy" id="1398559"/>
    <lineage>
        <taxon>Eukaryota</taxon>
        <taxon>Fungi</taxon>
        <taxon>Dikarya</taxon>
        <taxon>Basidiomycota</taxon>
        <taxon>Ustilaginomycotina</taxon>
        <taxon>Ustilaginomycetes</taxon>
        <taxon>Ustilaginales</taxon>
        <taxon>Ustilaginaceae</taxon>
        <taxon>Melanopsichium</taxon>
    </lineage>
</organism>
<evidence type="ECO:0000313" key="3">
    <source>
        <dbReference type="EMBL" id="CDI54797.1"/>
    </source>
</evidence>
<dbReference type="InterPro" id="IPR040015">
    <property type="entry name" value="UBL3-like"/>
</dbReference>
<feature type="compositionally biased region" description="Polar residues" evidence="1">
    <location>
        <begin position="10"/>
        <end position="20"/>
    </location>
</feature>
<dbReference type="SUPFAM" id="SSF54236">
    <property type="entry name" value="Ubiquitin-like"/>
    <property type="match status" value="1"/>
</dbReference>
<dbReference type="PANTHER" id="PTHR13169:SF0">
    <property type="entry name" value="UBIQUITIN-LIKE PROTEIN 3"/>
    <property type="match status" value="1"/>
</dbReference>
<protein>
    <recommendedName>
        <fullName evidence="2">UBL3-like ubiquitin domain-containing protein</fullName>
    </recommendedName>
</protein>
<feature type="region of interest" description="Disordered" evidence="1">
    <location>
        <begin position="1"/>
        <end position="27"/>
    </location>
</feature>
<dbReference type="EMBL" id="HG529627">
    <property type="protein sequence ID" value="CDI54797.1"/>
    <property type="molecule type" value="Genomic_DNA"/>
</dbReference>
<feature type="region of interest" description="Disordered" evidence="1">
    <location>
        <begin position="54"/>
        <end position="79"/>
    </location>
</feature>
<reference evidence="3" key="1">
    <citation type="journal article" date="2014" name="Genome Biol. Evol.">
        <title>Gene Loss Rather Than Gene Gain Is Associated with a Host Jump from Monocots to Dicots in the Smut Fungus Melanopsichium pennsylvanicum.</title>
        <authorList>
            <person name="Sharma R."/>
            <person name="Mishra B."/>
            <person name="Runge F."/>
            <person name="Thines M."/>
        </authorList>
    </citation>
    <scope>NUCLEOTIDE SEQUENCE</scope>
    <source>
        <strain evidence="3">4</strain>
    </source>
</reference>
<dbReference type="InterPro" id="IPR039540">
    <property type="entry name" value="UBL3-like_ubiquitin_dom"/>
</dbReference>
<name>A0A077R743_9BASI</name>
<evidence type="ECO:0000259" key="2">
    <source>
        <dbReference type="Pfam" id="PF13881"/>
    </source>
</evidence>
<dbReference type="Gene3D" id="3.10.20.90">
    <property type="entry name" value="Phosphatidylinositol 3-kinase Catalytic Subunit, Chain A, domain 1"/>
    <property type="match status" value="1"/>
</dbReference>
<dbReference type="AlphaFoldDB" id="A0A077R743"/>
<proteinExistence type="predicted"/>
<evidence type="ECO:0000256" key="1">
    <source>
        <dbReference type="SAM" id="MobiDB-lite"/>
    </source>
</evidence>
<accession>A0A077R743</accession>
<feature type="domain" description="UBL3-like ubiquitin" evidence="2">
    <location>
        <begin position="85"/>
        <end position="176"/>
    </location>
</feature>
<dbReference type="PANTHER" id="PTHR13169">
    <property type="entry name" value="UBIQUITIN-LIKE PROTEIN 3 HCG-1 PROTEIN"/>
    <property type="match status" value="1"/>
</dbReference>